<dbReference type="InterPro" id="IPR040738">
    <property type="entry name" value="LPD22"/>
</dbReference>
<evidence type="ECO:0000259" key="2">
    <source>
        <dbReference type="Pfam" id="PF18834"/>
    </source>
</evidence>
<evidence type="ECO:0000313" key="3">
    <source>
        <dbReference type="EMBL" id="CAB4131890.1"/>
    </source>
</evidence>
<dbReference type="Pfam" id="PF18834">
    <property type="entry name" value="LPD22"/>
    <property type="match status" value="1"/>
</dbReference>
<protein>
    <recommendedName>
        <fullName evidence="2">Large polyvalent protein associated domain-containing protein</fullName>
    </recommendedName>
</protein>
<proteinExistence type="predicted"/>
<accession>A0A6J5LG12</accession>
<feature type="domain" description="Large polyvalent protein associated" evidence="2">
    <location>
        <begin position="59"/>
        <end position="143"/>
    </location>
</feature>
<sequence length="2582" mass="285371">MDNKYLSIIDDEEQKRQLTQQQSNSTLTSGKPAVGNKYMQILDSEITAKDQAFKFSARSNIDVNPDKAAEQKRQAQFLGAPEGFVQDFPEDAARAAKLKTLNENTQNAPVLRQKYTDADFARIAHDDSGVLSTLENGMSVLGRSIRSMGRFIGDIPAAIYGVGETVTKTVAPLADPLAGTILPENPLRRLAAGLEDFRKKSQAGAQAIQGELPKDAGVLESNLYNASRSFGDQLPGLAATIITRNPAYALGSAGVLQAGESGTSALDKGASPAQALSLAAADATAEVAFEKFGVGKLLKDIGAGSGFGKLLFGQIIREVPSEMATTLVQNFNEWAIVHPDKSMSDFIEELGPAERDTVISTIMQTVMTAGFGSGASFIAKRMQAQEQAKQAENTKQFMEAIVQSAQDSKTLARAPEVFQSFLASTTDGTPAQDLYISASTLMQSGVAEQVAQVLPSVKEQLSDAAASDGYVRIPTAEYVTAMAGNELNQQLVDNIKLDPNGYTFAESQAYQQTFNQEMTNKLEMMMVEKAGDESFKASRDVVREQFLQELNTANRFTSEANQAYASMLASYYAVQAARTGMTTEQFVQKYQLEVVNKAVDIGTFDQGEATVTNKVDQKTGLPLNSDGTVTLYHHTSAENAKAIKESGVLKSASEPSVYLTTRAETDTGYGDTAVKVRIDPSKLQIDDEFPNGRVDYSVDVGKPAGSLVDAKFNQSATIRSGEETLQKYGLEPGKQYNTRDIAQALEARQLEKYGNIARDDRSPEAVDKIADWITEEVKFEMEHPENSGVGWYSEKFQNALNIMGETFPELLTDQNARDVMTALIAITSDGQKVMGNTNQAMDIYSNFRDTGKFTTELGHARMASIDGNLEVLQSLYDEMGAEGMREFLMNEKTVSELKKIAKENGTELKSDYQAIIKMPMAVVALGPKLGAFYANLMGSHGYLTMDRWWSRTFNRYRGGLLTKPTDSSLRSFAELIGKPRMKDDKVLQAILKPQAALEARGFKTRLAEMVGKSEPGKAADKAKWMEQAKKLAGKDFEKLLKEHNIERAANTIYKMAFVNLEDAPFGAKDRTFMLDATNEAQKKLAAQGYNLSIADIQAILWYYEKKLYGELGARSSGKISYEDAARIVVDARNSGLDISELDSTIEDEDSDSAEAGVPLGEEPYAGTLDQSQLDQPARGQISFADDITRQPSVIALLKDADLSTFIHESGHFFLQVQADLASRIEGRIAAGEEVSLGEREIVDDMNKVLTWFGITGTPELSAINTWASMPLEEQRPYHEKWARGFEAYAFEGTAPTMELQSVFQKFSSWLKRVYTEMKALNVELTDEVRGVMDRMLATTEQIQAAEAARSMGPLFNAQNAQGMIEDWKSYHDLGLAATQEGIDILQARGLKDMQWLGNARSRKLKEMQRSVKALRTETMMDARREVMSQPIYRAWQFLTGKIEKDDKITPEGPRRSDPDVVDPQLDSMFTAIAKLGGISKAQVVANWGWDPKERSPVPVFGKPTVRTEGGLSIDAMGQLLEQYGYLTLDENGRYDPAQFEALFDEEARGNAQYSNQVDPTIFVDPLPGSSVILSNMKAARFDLASLMSLGLDDAIVERIKDLKMTAKDGIHPDIVAAEFEFTSGVELAEKIAASPKLGEAIEALTDQMMLQRYGDLVTPEGIERAADQAVHNEARLKFLHTEAKALETAMRVRADTGKTNAKGQKQTYAVLPQAARAFAASIIAKVRVRDLRPSQYSAAEVKAAKEAERAFNKGDLEMAAEQKRNQIINAYTAKEAMAAAGEIQQMVAYFRKFDRRSKGLDPDYYDQIVQMLERFDFVPSTSLKEIDARTSLSKWLDAQREQGIEPDIPPKLELEAYRTSYKNLTVEDMRGLRDTIKQIEHLGRLKMKLINAADARAFALIRQEMVDSIVANAGDRFVSNRQPATLLGEKWLSIKNFFAEHIKAATLGYVLDGGKNGGPVWEYLIRPANLAGDKETVMRAQATRDLSDLIEPVLKQGKLTEKMFIAGLTNAEDLEQGRNGSTWTREQLLTMALNMGNESNMQRLLDGEGWTVEQLNLGLSKLTAADWQFAQQVWDYFESFRPEIAAKERRIYGKEPNWIEPRALSVRTADGQQINLRGGYYPVKYDTRASLRAEQDMSAEDAKRALQSSYIAATTRRSFTKERAQAVMERPLMYTLDGIYRGVNEVIHDLAWHEWVIDSNKILKDPAISSAIRKHYGDYSHKQLTKWVDSNAEGDQGPKNSGEKAAAFVRQGVSVAGLGLNIMSALTQPFGITQSMVRVGAKWVGRGVARMMQNPMALNSEINQMSDFMRTRSMTRMRELAELRNRVKGKSKTKENIDASMYLMMLTAQRMVDLPTWWGAYERAIAEGNDQDRAVDLADQSVIDAQGSGTTKDLSAIERGGPVAKLFTVFYSFMNTALNMGYAKTMTEKSRAKLTMDYMMLYMVPVIMIAAMKDALTPGDSGDWDDLGSILDKLLKEELSFLMGMIVGIRELGPLYDAFMGKPATYQGPAGLRPVNDAIRLAKELGQGEMDDNLRKATVNMAGDIFGLPSAQINRTITGAQALKEGDTKNPAALLFGYQQER</sequence>
<feature type="coiled-coil region" evidence="1">
    <location>
        <begin position="381"/>
        <end position="408"/>
    </location>
</feature>
<organism evidence="3">
    <name type="scientific">uncultured Caudovirales phage</name>
    <dbReference type="NCBI Taxonomy" id="2100421"/>
    <lineage>
        <taxon>Viruses</taxon>
        <taxon>Duplodnaviria</taxon>
        <taxon>Heunggongvirae</taxon>
        <taxon>Uroviricota</taxon>
        <taxon>Caudoviricetes</taxon>
        <taxon>Peduoviridae</taxon>
        <taxon>Maltschvirus</taxon>
        <taxon>Maltschvirus maltsch</taxon>
    </lineage>
</organism>
<reference evidence="3" key="1">
    <citation type="submission" date="2020-04" db="EMBL/GenBank/DDBJ databases">
        <authorList>
            <person name="Chiriac C."/>
            <person name="Salcher M."/>
            <person name="Ghai R."/>
            <person name="Kavagutti S V."/>
        </authorList>
    </citation>
    <scope>NUCLEOTIDE SEQUENCE</scope>
</reference>
<evidence type="ECO:0000256" key="1">
    <source>
        <dbReference type="SAM" id="Coils"/>
    </source>
</evidence>
<dbReference type="EMBL" id="LR796255">
    <property type="protein sequence ID" value="CAB4131890.1"/>
    <property type="molecule type" value="Genomic_DNA"/>
</dbReference>
<name>A0A6J5LG12_9CAUD</name>
<keyword evidence="1" id="KW-0175">Coiled coil</keyword>
<gene>
    <name evidence="3" type="ORF">UFOVP137_18</name>
</gene>